<keyword evidence="3" id="KW-1185">Reference proteome</keyword>
<dbReference type="Pfam" id="PF02575">
    <property type="entry name" value="YbaB_DNA_bd"/>
    <property type="match status" value="1"/>
</dbReference>
<feature type="compositionally biased region" description="Basic and acidic residues" evidence="1">
    <location>
        <begin position="193"/>
        <end position="203"/>
    </location>
</feature>
<keyword evidence="2" id="KW-0238">DNA-binding</keyword>
<dbReference type="InterPro" id="IPR004401">
    <property type="entry name" value="YbaB/EbfC"/>
</dbReference>
<name>A0ABU1PM78_9PSEU</name>
<dbReference type="InterPro" id="IPR036894">
    <property type="entry name" value="YbaB-like_sf"/>
</dbReference>
<evidence type="ECO:0000256" key="1">
    <source>
        <dbReference type="SAM" id="MobiDB-lite"/>
    </source>
</evidence>
<comment type="caution">
    <text evidence="2">The sequence shown here is derived from an EMBL/GenBank/DDBJ whole genome shotgun (WGS) entry which is preliminary data.</text>
</comment>
<evidence type="ECO:0000313" key="3">
    <source>
        <dbReference type="Proteomes" id="UP001268819"/>
    </source>
</evidence>
<proteinExistence type="predicted"/>
<dbReference type="Proteomes" id="UP001268819">
    <property type="component" value="Unassembled WGS sequence"/>
</dbReference>
<dbReference type="GO" id="GO:0003677">
    <property type="term" value="F:DNA binding"/>
    <property type="evidence" value="ECO:0007669"/>
    <property type="project" value="UniProtKB-KW"/>
</dbReference>
<dbReference type="Gene3D" id="3.30.1310.10">
    <property type="entry name" value="Nucleoid-associated protein YbaB-like domain"/>
    <property type="match status" value="1"/>
</dbReference>
<reference evidence="2 3" key="1">
    <citation type="submission" date="2023-07" db="EMBL/GenBank/DDBJ databases">
        <title>Sequencing the genomes of 1000 actinobacteria strains.</title>
        <authorList>
            <person name="Klenk H.-P."/>
        </authorList>
    </citation>
    <scope>NUCLEOTIDE SEQUENCE [LARGE SCALE GENOMIC DNA]</scope>
    <source>
        <strain evidence="2 3">DSM 43749</strain>
    </source>
</reference>
<evidence type="ECO:0000313" key="2">
    <source>
        <dbReference type="EMBL" id="MDR6591770.1"/>
    </source>
</evidence>
<dbReference type="SUPFAM" id="SSF82607">
    <property type="entry name" value="YbaB-like"/>
    <property type="match status" value="1"/>
</dbReference>
<organism evidence="2 3">
    <name type="scientific">Saccharothrix longispora</name>
    <dbReference type="NCBI Taxonomy" id="33920"/>
    <lineage>
        <taxon>Bacteria</taxon>
        <taxon>Bacillati</taxon>
        <taxon>Actinomycetota</taxon>
        <taxon>Actinomycetes</taxon>
        <taxon>Pseudonocardiales</taxon>
        <taxon>Pseudonocardiaceae</taxon>
        <taxon>Saccharothrix</taxon>
    </lineage>
</organism>
<dbReference type="RefSeq" id="WP_310302388.1">
    <property type="nucleotide sequence ID" value="NZ_BAAAXB010000001.1"/>
</dbReference>
<protein>
    <submittedName>
        <fullName evidence="2">DNA-binding protein YbaB</fullName>
    </submittedName>
</protein>
<accession>A0ABU1PM78</accession>
<feature type="compositionally biased region" description="Pro residues" evidence="1">
    <location>
        <begin position="142"/>
        <end position="163"/>
    </location>
</feature>
<dbReference type="EMBL" id="JAVDSG010000001">
    <property type="protein sequence ID" value="MDR6591770.1"/>
    <property type="molecule type" value="Genomic_DNA"/>
</dbReference>
<feature type="compositionally biased region" description="Pro residues" evidence="1">
    <location>
        <begin position="171"/>
        <end position="184"/>
    </location>
</feature>
<sequence length="229" mass="24879">MSAEFDQLVARFEQFQARLHRVDGQFAGIGEMQRELASMEVVATSPDRAVTVVAGPSGAIKDIRLTDHAMRRPPQALAAALMATLRQAVAEAARRQAGIVENALGDDMHLTDQVLETQAQLFGVTPQELRAMTEQAGQDPAPAGPPHGGPPPTSPPPHTPPGSGPGFHRMPPNPPTRPAPPRRPTPVEEPEDFSQRRFLRDDQPPSPPRPGPAQDRDGRFPNLYDDEDR</sequence>
<gene>
    <name evidence="2" type="ORF">J2S66_000154</name>
</gene>
<feature type="region of interest" description="Disordered" evidence="1">
    <location>
        <begin position="133"/>
        <end position="229"/>
    </location>
</feature>